<protein>
    <submittedName>
        <fullName evidence="1">Uncharacterized protein</fullName>
    </submittedName>
</protein>
<accession>A0A1X2HA50</accession>
<sequence>MQYNSVAGSVERAIMESAETVGSGSLREYFVTQQISYPAYVDSAHPFAKPADRPSNVVRDVVRHQAIFYDVVSQMLFRMCLYPGMAATLELCVLAPGGRWTKDRGYVGHVSRVPGIEAVAQPLCLVVERQHVLALVFWRCSQLAFLLTFALSLFCDVPFPGFTSHSSDSGGIV</sequence>
<name>A0A1X2HA50_SYNRA</name>
<comment type="caution">
    <text evidence="1">The sequence shown here is derived from an EMBL/GenBank/DDBJ whole genome shotgun (WGS) entry which is preliminary data.</text>
</comment>
<organism evidence="1 2">
    <name type="scientific">Syncephalastrum racemosum</name>
    <name type="common">Filamentous fungus</name>
    <dbReference type="NCBI Taxonomy" id="13706"/>
    <lineage>
        <taxon>Eukaryota</taxon>
        <taxon>Fungi</taxon>
        <taxon>Fungi incertae sedis</taxon>
        <taxon>Mucoromycota</taxon>
        <taxon>Mucoromycotina</taxon>
        <taxon>Mucoromycetes</taxon>
        <taxon>Mucorales</taxon>
        <taxon>Syncephalastraceae</taxon>
        <taxon>Syncephalastrum</taxon>
    </lineage>
</organism>
<evidence type="ECO:0000313" key="1">
    <source>
        <dbReference type="EMBL" id="ORY95525.1"/>
    </source>
</evidence>
<proteinExistence type="predicted"/>
<dbReference type="AlphaFoldDB" id="A0A1X2HA50"/>
<keyword evidence="2" id="KW-1185">Reference proteome</keyword>
<dbReference type="Proteomes" id="UP000242180">
    <property type="component" value="Unassembled WGS sequence"/>
</dbReference>
<dbReference type="InParanoid" id="A0A1X2HA50"/>
<dbReference type="EMBL" id="MCGN01000006">
    <property type="protein sequence ID" value="ORY95525.1"/>
    <property type="molecule type" value="Genomic_DNA"/>
</dbReference>
<reference evidence="1 2" key="1">
    <citation type="submission" date="2016-07" db="EMBL/GenBank/DDBJ databases">
        <title>Pervasive Adenine N6-methylation of Active Genes in Fungi.</title>
        <authorList>
            <consortium name="DOE Joint Genome Institute"/>
            <person name="Mondo S.J."/>
            <person name="Dannebaum R.O."/>
            <person name="Kuo R.C."/>
            <person name="Labutti K."/>
            <person name="Haridas S."/>
            <person name="Kuo A."/>
            <person name="Salamov A."/>
            <person name="Ahrendt S.R."/>
            <person name="Lipzen A."/>
            <person name="Sullivan W."/>
            <person name="Andreopoulos W.B."/>
            <person name="Clum A."/>
            <person name="Lindquist E."/>
            <person name="Daum C."/>
            <person name="Ramamoorthy G.K."/>
            <person name="Gryganskyi A."/>
            <person name="Culley D."/>
            <person name="Magnuson J.K."/>
            <person name="James T.Y."/>
            <person name="O'Malley M.A."/>
            <person name="Stajich J.E."/>
            <person name="Spatafora J.W."/>
            <person name="Visel A."/>
            <person name="Grigoriev I.V."/>
        </authorList>
    </citation>
    <scope>NUCLEOTIDE SEQUENCE [LARGE SCALE GENOMIC DNA]</scope>
    <source>
        <strain evidence="1 2">NRRL 2496</strain>
    </source>
</reference>
<evidence type="ECO:0000313" key="2">
    <source>
        <dbReference type="Proteomes" id="UP000242180"/>
    </source>
</evidence>
<gene>
    <name evidence="1" type="ORF">BCR43DRAFT_506018</name>
</gene>